<feature type="domain" description="SAF" evidence="2">
    <location>
        <begin position="40"/>
        <end position="106"/>
    </location>
</feature>
<accession>A0A494XIW3</accession>
<evidence type="ECO:0000313" key="3">
    <source>
        <dbReference type="EMBL" id="RKP50610.1"/>
    </source>
</evidence>
<keyword evidence="4" id="KW-1185">Reference proteome</keyword>
<protein>
    <submittedName>
        <fullName evidence="3">Flp pilus assembly protein CpaB</fullName>
    </submittedName>
</protein>
<evidence type="ECO:0000313" key="4">
    <source>
        <dbReference type="Proteomes" id="UP000280434"/>
    </source>
</evidence>
<dbReference type="EMBL" id="RBZV01000002">
    <property type="protein sequence ID" value="RKP50610.1"/>
    <property type="molecule type" value="Genomic_DNA"/>
</dbReference>
<dbReference type="SMART" id="SM00858">
    <property type="entry name" value="SAF"/>
    <property type="match status" value="1"/>
</dbReference>
<name>A0A494XIW3_9BURK</name>
<organism evidence="3 4">
    <name type="scientific">Trinickia fusca</name>
    <dbReference type="NCBI Taxonomy" id="2419777"/>
    <lineage>
        <taxon>Bacteria</taxon>
        <taxon>Pseudomonadati</taxon>
        <taxon>Pseudomonadota</taxon>
        <taxon>Betaproteobacteria</taxon>
        <taxon>Burkholderiales</taxon>
        <taxon>Burkholderiaceae</taxon>
        <taxon>Trinickia</taxon>
    </lineage>
</organism>
<dbReference type="InterPro" id="IPR031571">
    <property type="entry name" value="RcpC_dom"/>
</dbReference>
<dbReference type="AlphaFoldDB" id="A0A494XIW3"/>
<dbReference type="Proteomes" id="UP000280434">
    <property type="component" value="Unassembled WGS sequence"/>
</dbReference>
<dbReference type="InterPro" id="IPR017592">
    <property type="entry name" value="Pilus_assmbl_Flp-typ_CpaB"/>
</dbReference>
<dbReference type="RefSeq" id="WP_121276538.1">
    <property type="nucleotide sequence ID" value="NZ_RBZV01000002.1"/>
</dbReference>
<dbReference type="Pfam" id="PF08666">
    <property type="entry name" value="SAF"/>
    <property type="match status" value="1"/>
</dbReference>
<dbReference type="InterPro" id="IPR013974">
    <property type="entry name" value="SAF"/>
</dbReference>
<reference evidence="3 4" key="1">
    <citation type="submission" date="2018-10" db="EMBL/GenBank/DDBJ databases">
        <title>Paraburkholderia sp. 7MK8-2, isolated from soil.</title>
        <authorList>
            <person name="Gao Z.-H."/>
            <person name="Qiu L.-H."/>
        </authorList>
    </citation>
    <scope>NUCLEOTIDE SEQUENCE [LARGE SCALE GENOMIC DNA]</scope>
    <source>
        <strain evidence="3 4">7MK8-2</strain>
    </source>
</reference>
<dbReference type="CDD" id="cd11614">
    <property type="entry name" value="SAF_CpaB_FlgA_like"/>
    <property type="match status" value="1"/>
</dbReference>
<feature type="region of interest" description="Disordered" evidence="1">
    <location>
        <begin position="299"/>
        <end position="338"/>
    </location>
</feature>
<evidence type="ECO:0000259" key="2">
    <source>
        <dbReference type="SMART" id="SM00858"/>
    </source>
</evidence>
<proteinExistence type="predicted"/>
<comment type="caution">
    <text evidence="3">The sequence shown here is derived from an EMBL/GenBank/DDBJ whole genome shotgun (WGS) entry which is preliminary data.</text>
</comment>
<dbReference type="NCBIfam" id="TIGR03177">
    <property type="entry name" value="pilus_cpaB"/>
    <property type="match status" value="1"/>
</dbReference>
<sequence length="338" mass="34764">MSSTVKFALLVALAVISALVLRALYIAAQAQPAEVSPTHQRVRVAAADLPPGLLLRDSDLAWKELPRSQTPPQAVRQGDTTTPDVVGAAMLHAVAGGMPVTSKDVVFPNAPGFLAAALKPDMRAISVAIDDVSGNAGLIQPGDYVDLILTQNLAGKTESPRLSVSSETVVNHARVLAVGSEFTRPKGDNTQGSANARTVTLEVTPRTAEVVAISARLGTLSLALRSFATLVRNPSDEHAASETAETAPPVWAGDVSRAVRALPTAPDANSLAARANAAPAVLVYRGSNKGDAETTALATPAQTAAVPPSVPPLRLDTPPGEGMPPVAQHSAHTAGDTQ</sequence>
<dbReference type="Pfam" id="PF16976">
    <property type="entry name" value="RcpC"/>
    <property type="match status" value="1"/>
</dbReference>
<evidence type="ECO:0000256" key="1">
    <source>
        <dbReference type="SAM" id="MobiDB-lite"/>
    </source>
</evidence>
<dbReference type="OrthoDB" id="2037472at2"/>
<gene>
    <name evidence="3" type="primary">cpaB</name>
    <name evidence="3" type="ORF">D7S89_05780</name>
</gene>